<comment type="caution">
    <text evidence="1">The sequence shown here is derived from an EMBL/GenBank/DDBJ whole genome shotgun (WGS) entry which is preliminary data.</text>
</comment>
<dbReference type="Proteomes" id="UP000324222">
    <property type="component" value="Unassembled WGS sequence"/>
</dbReference>
<name>A0A5B7DFL1_PORTR</name>
<protein>
    <submittedName>
        <fullName evidence="1">Uncharacterized protein</fullName>
    </submittedName>
</protein>
<evidence type="ECO:0000313" key="1">
    <source>
        <dbReference type="EMBL" id="MPC20108.1"/>
    </source>
</evidence>
<reference evidence="1 2" key="1">
    <citation type="submission" date="2019-05" db="EMBL/GenBank/DDBJ databases">
        <title>Another draft genome of Portunus trituberculatus and its Hox gene families provides insights of decapod evolution.</title>
        <authorList>
            <person name="Jeong J.-H."/>
            <person name="Song I."/>
            <person name="Kim S."/>
            <person name="Choi T."/>
            <person name="Kim D."/>
            <person name="Ryu S."/>
            <person name="Kim W."/>
        </authorList>
    </citation>
    <scope>NUCLEOTIDE SEQUENCE [LARGE SCALE GENOMIC DNA]</scope>
    <source>
        <tissue evidence="1">Muscle</tissue>
    </source>
</reference>
<evidence type="ECO:0000313" key="2">
    <source>
        <dbReference type="Proteomes" id="UP000324222"/>
    </source>
</evidence>
<dbReference type="EMBL" id="VSRR010000835">
    <property type="protein sequence ID" value="MPC20108.1"/>
    <property type="molecule type" value="Genomic_DNA"/>
</dbReference>
<dbReference type="AlphaFoldDB" id="A0A5B7DFL1"/>
<proteinExistence type="predicted"/>
<accession>A0A5B7DFL1</accession>
<gene>
    <name evidence="1" type="ORF">E2C01_013042</name>
</gene>
<sequence>MERVSSTMKAAPHQVTNTCSLLTQAGYLKAAPRNTVDTHIGEYPSEMDHGTSTFSGMDEIKTFIN</sequence>
<keyword evidence="2" id="KW-1185">Reference proteome</keyword>
<organism evidence="1 2">
    <name type="scientific">Portunus trituberculatus</name>
    <name type="common">Swimming crab</name>
    <name type="synonym">Neptunus trituberculatus</name>
    <dbReference type="NCBI Taxonomy" id="210409"/>
    <lineage>
        <taxon>Eukaryota</taxon>
        <taxon>Metazoa</taxon>
        <taxon>Ecdysozoa</taxon>
        <taxon>Arthropoda</taxon>
        <taxon>Crustacea</taxon>
        <taxon>Multicrustacea</taxon>
        <taxon>Malacostraca</taxon>
        <taxon>Eumalacostraca</taxon>
        <taxon>Eucarida</taxon>
        <taxon>Decapoda</taxon>
        <taxon>Pleocyemata</taxon>
        <taxon>Brachyura</taxon>
        <taxon>Eubrachyura</taxon>
        <taxon>Portunoidea</taxon>
        <taxon>Portunidae</taxon>
        <taxon>Portuninae</taxon>
        <taxon>Portunus</taxon>
    </lineage>
</organism>